<dbReference type="PANTHER" id="PTHR11069">
    <property type="entry name" value="GLUCOSYLCERAMIDASE"/>
    <property type="match status" value="1"/>
</dbReference>
<dbReference type="InterPro" id="IPR001139">
    <property type="entry name" value="Glyco_hydro_30"/>
</dbReference>
<evidence type="ECO:0000259" key="5">
    <source>
        <dbReference type="Pfam" id="PF02055"/>
    </source>
</evidence>
<gene>
    <name evidence="6" type="ORF">WG66_1082</name>
</gene>
<comment type="similarity">
    <text evidence="1 4">Belongs to the glycosyl hydrolase 30 family.</text>
</comment>
<evidence type="ECO:0000256" key="4">
    <source>
        <dbReference type="RuleBase" id="RU361188"/>
    </source>
</evidence>
<dbReference type="Pfam" id="PF02055">
    <property type="entry name" value="Glyco_hydro_30"/>
    <property type="match status" value="1"/>
</dbReference>
<accession>A0A0W0GCM9</accession>
<sequence length="178" mass="20016">MPSVANYLRPLQFIHFIIAFDPHKFRAEIVGFGGSLTDSSALVLNNLKSRNPDNYQNLLRYMFDETDGANAAGLTYVLDDVSGDTSFSQFDINRAPSYLFSVLKDILSVNSRIKVHIVPWSPPGWMKDMGTMTGGTLRSDMVQYYPTYLLKAAQAYQEMGIPLYAISIQVYHTSYPLP</sequence>
<dbReference type="InterPro" id="IPR033453">
    <property type="entry name" value="Glyco_hydro_30_TIM-barrel"/>
</dbReference>
<dbReference type="GO" id="GO:0016020">
    <property type="term" value="C:membrane"/>
    <property type="evidence" value="ECO:0007669"/>
    <property type="project" value="GOC"/>
</dbReference>
<evidence type="ECO:0000256" key="1">
    <source>
        <dbReference type="ARBA" id="ARBA00005382"/>
    </source>
</evidence>
<reference evidence="6 7" key="1">
    <citation type="submission" date="2015-12" db="EMBL/GenBank/DDBJ databases">
        <title>Draft genome sequence of Moniliophthora roreri, the causal agent of frosty pod rot of cacao.</title>
        <authorList>
            <person name="Aime M.C."/>
            <person name="Diaz-Valderrama J.R."/>
            <person name="Kijpornyongpan T."/>
            <person name="Phillips-Mora W."/>
        </authorList>
    </citation>
    <scope>NUCLEOTIDE SEQUENCE [LARGE SCALE GENOMIC DNA]</scope>
    <source>
        <strain evidence="6 7">MCA 2952</strain>
    </source>
</reference>
<dbReference type="Gene3D" id="3.20.20.80">
    <property type="entry name" value="Glycosidases"/>
    <property type="match status" value="1"/>
</dbReference>
<evidence type="ECO:0000313" key="6">
    <source>
        <dbReference type="EMBL" id="KTB46341.1"/>
    </source>
</evidence>
<dbReference type="PANTHER" id="PTHR11069:SF23">
    <property type="entry name" value="LYSOSOMAL ACID GLUCOSYLCERAMIDASE"/>
    <property type="match status" value="1"/>
</dbReference>
<keyword evidence="4" id="KW-0326">Glycosidase</keyword>
<dbReference type="EMBL" id="LATX01000401">
    <property type="protein sequence ID" value="KTB46341.1"/>
    <property type="molecule type" value="Genomic_DNA"/>
</dbReference>
<proteinExistence type="inferred from homology"/>
<dbReference type="GO" id="GO:0004348">
    <property type="term" value="F:glucosylceramidase activity"/>
    <property type="evidence" value="ECO:0007669"/>
    <property type="project" value="InterPro"/>
</dbReference>
<organism evidence="6 7">
    <name type="scientific">Moniliophthora roreri</name>
    <name type="common">Frosty pod rot fungus</name>
    <name type="synonym">Monilia roreri</name>
    <dbReference type="NCBI Taxonomy" id="221103"/>
    <lineage>
        <taxon>Eukaryota</taxon>
        <taxon>Fungi</taxon>
        <taxon>Dikarya</taxon>
        <taxon>Basidiomycota</taxon>
        <taxon>Agaricomycotina</taxon>
        <taxon>Agaricomycetes</taxon>
        <taxon>Agaricomycetidae</taxon>
        <taxon>Agaricales</taxon>
        <taxon>Marasmiineae</taxon>
        <taxon>Marasmiaceae</taxon>
        <taxon>Moniliophthora</taxon>
    </lineage>
</organism>
<dbReference type="Proteomes" id="UP000054988">
    <property type="component" value="Unassembled WGS sequence"/>
</dbReference>
<dbReference type="AlphaFoldDB" id="A0A0W0GCM9"/>
<keyword evidence="2" id="KW-0732">Signal</keyword>
<protein>
    <submittedName>
        <fullName evidence="6">Putative glycoside hydrolase family 30 protein</fullName>
    </submittedName>
</protein>
<dbReference type="SUPFAM" id="SSF51445">
    <property type="entry name" value="(Trans)glycosidases"/>
    <property type="match status" value="1"/>
</dbReference>
<evidence type="ECO:0000256" key="3">
    <source>
        <dbReference type="ARBA" id="ARBA00022801"/>
    </source>
</evidence>
<feature type="domain" description="Glycosyl hydrolase family 30 TIM-barrel" evidence="5">
    <location>
        <begin position="29"/>
        <end position="170"/>
    </location>
</feature>
<name>A0A0W0GCM9_MONRR</name>
<dbReference type="GO" id="GO:0006680">
    <property type="term" value="P:glucosylceramide catabolic process"/>
    <property type="evidence" value="ECO:0007669"/>
    <property type="project" value="TreeGrafter"/>
</dbReference>
<evidence type="ECO:0000313" key="7">
    <source>
        <dbReference type="Proteomes" id="UP000054988"/>
    </source>
</evidence>
<keyword evidence="3 4" id="KW-0378">Hydrolase</keyword>
<comment type="caution">
    <text evidence="6">The sequence shown here is derived from an EMBL/GenBank/DDBJ whole genome shotgun (WGS) entry which is preliminary data.</text>
</comment>
<dbReference type="InterPro" id="IPR017853">
    <property type="entry name" value="GH"/>
</dbReference>
<evidence type="ECO:0000256" key="2">
    <source>
        <dbReference type="ARBA" id="ARBA00022729"/>
    </source>
</evidence>